<dbReference type="GO" id="GO:0030246">
    <property type="term" value="F:carbohydrate binding"/>
    <property type="evidence" value="ECO:0007669"/>
    <property type="project" value="InterPro"/>
</dbReference>
<dbReference type="PANTHER" id="PTHR40980:SF4">
    <property type="entry name" value="TONB-DEPENDENT RECEPTOR-LIKE BETA-BARREL DOMAIN-CONTAINING PROTEIN"/>
    <property type="match status" value="1"/>
</dbReference>
<dbReference type="InterPro" id="IPR000531">
    <property type="entry name" value="Beta-barrel_TonB"/>
</dbReference>
<dbReference type="CDD" id="cd01347">
    <property type="entry name" value="ligand_gated_channel"/>
    <property type="match status" value="1"/>
</dbReference>
<keyword evidence="2 8" id="KW-0813">Transport</keyword>
<dbReference type="InterPro" id="IPR012910">
    <property type="entry name" value="Plug_dom"/>
</dbReference>
<evidence type="ECO:0000256" key="3">
    <source>
        <dbReference type="ARBA" id="ARBA00022452"/>
    </source>
</evidence>
<dbReference type="InterPro" id="IPR037066">
    <property type="entry name" value="Plug_dom_sf"/>
</dbReference>
<proteinExistence type="inferred from homology"/>
<dbReference type="RefSeq" id="WP_245826876.1">
    <property type="nucleotide sequence ID" value="NZ_FUYS01000003.1"/>
</dbReference>
<reference evidence="12 13" key="1">
    <citation type="submission" date="2017-02" db="EMBL/GenBank/DDBJ databases">
        <authorList>
            <person name="Peterson S.W."/>
        </authorList>
    </citation>
    <scope>NUCLEOTIDE SEQUENCE [LARGE SCALE GENOMIC DNA]</scope>
    <source>
        <strain evidence="12 13">DSM 22899</strain>
    </source>
</reference>
<dbReference type="InterPro" id="IPR036942">
    <property type="entry name" value="Beta-barrel_TonB_sf"/>
</dbReference>
<name>A0A1T5BKZ3_9SPHI</name>
<evidence type="ECO:0000256" key="9">
    <source>
        <dbReference type="RuleBase" id="RU003357"/>
    </source>
</evidence>
<evidence type="ECO:0000256" key="8">
    <source>
        <dbReference type="PROSITE-ProRule" id="PRU01360"/>
    </source>
</evidence>
<dbReference type="NCBIfam" id="TIGR01782">
    <property type="entry name" value="TonB-Xanth-Caul"/>
    <property type="match status" value="1"/>
</dbReference>
<keyword evidence="12" id="KW-0675">Receptor</keyword>
<dbReference type="Pfam" id="PF00593">
    <property type="entry name" value="TonB_dep_Rec_b-barrel"/>
    <property type="match status" value="1"/>
</dbReference>
<dbReference type="STRING" id="623280.SAMN05660226_01537"/>
<dbReference type="AlphaFoldDB" id="A0A1T5BKZ3"/>
<sequence>MKQKRLLFFACPITLPLDMTAIRGMMRQVCFTLPLVLLISITAFAQQNGVISGKVIDGATRLSLPGATLRVNVGNRYTVSSQTGEYEFLGVPAGTYEVLVNYLGYPSQTKTVTVAAGENSRIDFQLDPSDTQLSEVIIMGDRLRSQASALNQQKNNANISNVISSDQVGRFPDANIGDALKRVPGIAMQNDQGEARDIIIRGLAPELNSVTLNGDRIPSAEGDNRRVQMDLIPADMIQTIVVNKTLTPDMDADAIGGSVDLITRASPNGQRISATLSGGYNPIREKALYTGGFVYGNRFANDAIGIVLSGSYNNNDYGSDNIEATWVQDSHGNTYVRQQDIRKYDVQRIRRSLSGAFDFRLSENHTLTANAMYNWRDDLENRFRFRVDNVSPTYSESNPTQIVGYTGRVGRELKGGASGRNKNRRLETQQVQNYSLRGDHLLGSSIDMDWATSFSTASEKKPNERYALFRSGGFPVSFNGDNNFPLYSVSGDQMGLGFNEITEGNGFTREKEFGAKLNFRVPLSVIDDQKGRLRFGGRLRLKTKIRDDVAYEYEPIDESAFASIGNVQTVTFAKPLLMGDAFVPGTFMAPQFLGGLALTDASQFEEEAIPDDYLMENYDASERIYAGYLRWDQDFSNQFSVIVGARLEHTGIKYTGNVIEDEEDLLGTRTIQNSYTNIFPNLTFKYTPAESLVLRGAFTTALARPNYYALAPYLSVIPGSDAEIYAGNPDLNATYAYNGDLMIENYFKSIGLVSGGIFYKRLNDFIYTFVDQQYTTDKFAADFPSESNPIAPGETWQFTQMRNGSTVNLYGFEVAFQRQLDFLPGKFFRGLGIYANYTYVASNAKGVTDEDGNERDDISLPGTAPHMLNGSISWENSRFSLRASAHYTAAYLDELAATSFDDAYYDEQFFLDVNASYKVQRNMRIFAEANNLTNQPLRYYQGVRSRTMQAEYYRPRFNIGVKLDL</sequence>
<comment type="subcellular location">
    <subcellularLocation>
        <location evidence="1 8">Cell outer membrane</location>
        <topology evidence="1 8">Multi-pass membrane protein</topology>
    </subcellularLocation>
</comment>
<dbReference type="GO" id="GO:0009279">
    <property type="term" value="C:cell outer membrane"/>
    <property type="evidence" value="ECO:0007669"/>
    <property type="project" value="UniProtKB-SubCell"/>
</dbReference>
<dbReference type="InterPro" id="IPR039426">
    <property type="entry name" value="TonB-dep_rcpt-like"/>
</dbReference>
<dbReference type="Gene3D" id="2.60.40.1120">
    <property type="entry name" value="Carboxypeptidase-like, regulatory domain"/>
    <property type="match status" value="1"/>
</dbReference>
<keyword evidence="4 8" id="KW-0812">Transmembrane</keyword>
<evidence type="ECO:0000256" key="6">
    <source>
        <dbReference type="ARBA" id="ARBA00023136"/>
    </source>
</evidence>
<evidence type="ECO:0000313" key="12">
    <source>
        <dbReference type="EMBL" id="SKB47473.1"/>
    </source>
</evidence>
<protein>
    <submittedName>
        <fullName evidence="12">TonB-dependent receptor</fullName>
    </submittedName>
</protein>
<feature type="domain" description="TonB-dependent receptor plug" evidence="11">
    <location>
        <begin position="155"/>
        <end position="257"/>
    </location>
</feature>
<evidence type="ECO:0000313" key="13">
    <source>
        <dbReference type="Proteomes" id="UP000190541"/>
    </source>
</evidence>
<dbReference type="PANTHER" id="PTHR40980">
    <property type="entry name" value="PLUG DOMAIN-CONTAINING PROTEIN"/>
    <property type="match status" value="1"/>
</dbReference>
<accession>A0A1T5BKZ3</accession>
<dbReference type="SUPFAM" id="SSF56935">
    <property type="entry name" value="Porins"/>
    <property type="match status" value="1"/>
</dbReference>
<keyword evidence="7 8" id="KW-0998">Cell outer membrane</keyword>
<evidence type="ECO:0000256" key="4">
    <source>
        <dbReference type="ARBA" id="ARBA00022692"/>
    </source>
</evidence>
<keyword evidence="3 8" id="KW-1134">Transmembrane beta strand</keyword>
<gene>
    <name evidence="12" type="ORF">SAMN05660226_01537</name>
</gene>
<organism evidence="12 13">
    <name type="scientific">Parapedobacter luteus</name>
    <dbReference type="NCBI Taxonomy" id="623280"/>
    <lineage>
        <taxon>Bacteria</taxon>
        <taxon>Pseudomonadati</taxon>
        <taxon>Bacteroidota</taxon>
        <taxon>Sphingobacteriia</taxon>
        <taxon>Sphingobacteriales</taxon>
        <taxon>Sphingobacteriaceae</taxon>
        <taxon>Parapedobacter</taxon>
    </lineage>
</organism>
<dbReference type="Pfam" id="PF07715">
    <property type="entry name" value="Plug"/>
    <property type="match status" value="1"/>
</dbReference>
<dbReference type="Pfam" id="PF13715">
    <property type="entry name" value="CarbopepD_reg_2"/>
    <property type="match status" value="1"/>
</dbReference>
<comment type="similarity">
    <text evidence="8 9">Belongs to the TonB-dependent receptor family.</text>
</comment>
<evidence type="ECO:0000259" key="10">
    <source>
        <dbReference type="Pfam" id="PF00593"/>
    </source>
</evidence>
<dbReference type="Proteomes" id="UP000190541">
    <property type="component" value="Unassembled WGS sequence"/>
</dbReference>
<dbReference type="InterPro" id="IPR013784">
    <property type="entry name" value="Carb-bd-like_fold"/>
</dbReference>
<dbReference type="SUPFAM" id="SSF49452">
    <property type="entry name" value="Starch-binding domain-like"/>
    <property type="match status" value="1"/>
</dbReference>
<feature type="domain" description="TonB-dependent receptor-like beta-barrel" evidence="10">
    <location>
        <begin position="375"/>
        <end position="932"/>
    </location>
</feature>
<evidence type="ECO:0000256" key="5">
    <source>
        <dbReference type="ARBA" id="ARBA00023077"/>
    </source>
</evidence>
<evidence type="ECO:0000256" key="2">
    <source>
        <dbReference type="ARBA" id="ARBA00022448"/>
    </source>
</evidence>
<evidence type="ECO:0000256" key="1">
    <source>
        <dbReference type="ARBA" id="ARBA00004571"/>
    </source>
</evidence>
<dbReference type="Gene3D" id="2.170.130.10">
    <property type="entry name" value="TonB-dependent receptor, plug domain"/>
    <property type="match status" value="1"/>
</dbReference>
<dbReference type="EMBL" id="FUYS01000003">
    <property type="protein sequence ID" value="SKB47473.1"/>
    <property type="molecule type" value="Genomic_DNA"/>
</dbReference>
<keyword evidence="13" id="KW-1185">Reference proteome</keyword>
<evidence type="ECO:0000256" key="7">
    <source>
        <dbReference type="ARBA" id="ARBA00023237"/>
    </source>
</evidence>
<dbReference type="InterPro" id="IPR010104">
    <property type="entry name" value="TonB_rcpt_bac"/>
</dbReference>
<dbReference type="PROSITE" id="PS52016">
    <property type="entry name" value="TONB_DEPENDENT_REC_3"/>
    <property type="match status" value="1"/>
</dbReference>
<dbReference type="Gene3D" id="2.40.170.20">
    <property type="entry name" value="TonB-dependent receptor, beta-barrel domain"/>
    <property type="match status" value="1"/>
</dbReference>
<keyword evidence="5 9" id="KW-0798">TonB box</keyword>
<evidence type="ECO:0000259" key="11">
    <source>
        <dbReference type="Pfam" id="PF07715"/>
    </source>
</evidence>
<keyword evidence="6 8" id="KW-0472">Membrane</keyword>